<dbReference type="CDD" id="cd00093">
    <property type="entry name" value="HTH_XRE"/>
    <property type="match status" value="1"/>
</dbReference>
<dbReference type="PROSITE" id="PS50943">
    <property type="entry name" value="HTH_CROC1"/>
    <property type="match status" value="1"/>
</dbReference>
<sequence>MKSTFANNIKSLRIDNDYSQNDLSKALGITRSRYSNYENGISEPNIEILIKISSFFNCSIDDLLKSRINTVVKSKIDTIISEEPRISVNLNEFNYSDLKEKLLKNKRFYEEKKKTILSEIDVKISEIDSLLNFINNIYNEDLTNEISHNKKDE</sequence>
<dbReference type="OrthoDB" id="9811208at2"/>
<dbReference type="SUPFAM" id="SSF47413">
    <property type="entry name" value="lambda repressor-like DNA-binding domains"/>
    <property type="match status" value="1"/>
</dbReference>
<accession>A0A174GRJ9</accession>
<reference evidence="3 4" key="1">
    <citation type="submission" date="2015-09" db="EMBL/GenBank/DDBJ databases">
        <authorList>
            <consortium name="Pathogen Informatics"/>
        </authorList>
    </citation>
    <scope>NUCLEOTIDE SEQUENCE [LARGE SCALE GENOMIC DNA]</scope>
    <source>
        <strain evidence="3 4">2789STDY5834855</strain>
    </source>
</reference>
<dbReference type="SMART" id="SM00530">
    <property type="entry name" value="HTH_XRE"/>
    <property type="match status" value="1"/>
</dbReference>
<organism evidence="3 4">
    <name type="scientific">Clostridium disporicum</name>
    <dbReference type="NCBI Taxonomy" id="84024"/>
    <lineage>
        <taxon>Bacteria</taxon>
        <taxon>Bacillati</taxon>
        <taxon>Bacillota</taxon>
        <taxon>Clostridia</taxon>
        <taxon>Eubacteriales</taxon>
        <taxon>Clostridiaceae</taxon>
        <taxon>Clostridium</taxon>
    </lineage>
</organism>
<dbReference type="AlphaFoldDB" id="A0A174GRJ9"/>
<dbReference type="RefSeq" id="WP_052330680.1">
    <property type="nucleotide sequence ID" value="NZ_CYZV01000036.1"/>
</dbReference>
<dbReference type="Proteomes" id="UP000095558">
    <property type="component" value="Unassembled WGS sequence"/>
</dbReference>
<evidence type="ECO:0000259" key="2">
    <source>
        <dbReference type="PROSITE" id="PS50943"/>
    </source>
</evidence>
<keyword evidence="1 3" id="KW-0238">DNA-binding</keyword>
<dbReference type="Pfam" id="PF01381">
    <property type="entry name" value="HTH_3"/>
    <property type="match status" value="1"/>
</dbReference>
<evidence type="ECO:0000256" key="1">
    <source>
        <dbReference type="ARBA" id="ARBA00023125"/>
    </source>
</evidence>
<proteinExistence type="predicted"/>
<dbReference type="InterPro" id="IPR010982">
    <property type="entry name" value="Lambda_DNA-bd_dom_sf"/>
</dbReference>
<feature type="domain" description="HTH cro/C1-type" evidence="2">
    <location>
        <begin position="9"/>
        <end position="63"/>
    </location>
</feature>
<dbReference type="GeneID" id="83013569"/>
<dbReference type="InterPro" id="IPR001387">
    <property type="entry name" value="Cro/C1-type_HTH"/>
</dbReference>
<evidence type="ECO:0000313" key="4">
    <source>
        <dbReference type="Proteomes" id="UP000095558"/>
    </source>
</evidence>
<protein>
    <submittedName>
        <fullName evidence="3">DNA-binding protein</fullName>
    </submittedName>
</protein>
<name>A0A174GRJ9_9CLOT</name>
<dbReference type="GO" id="GO:0003677">
    <property type="term" value="F:DNA binding"/>
    <property type="evidence" value="ECO:0007669"/>
    <property type="project" value="UniProtKB-KW"/>
</dbReference>
<evidence type="ECO:0000313" key="3">
    <source>
        <dbReference type="EMBL" id="CUO63469.1"/>
    </source>
</evidence>
<dbReference type="PANTHER" id="PTHR46558">
    <property type="entry name" value="TRACRIPTIONAL REGULATORY PROTEIN-RELATED-RELATED"/>
    <property type="match status" value="1"/>
</dbReference>
<dbReference type="PANTHER" id="PTHR46558:SF11">
    <property type="entry name" value="HTH-TYPE TRANSCRIPTIONAL REGULATOR XRE"/>
    <property type="match status" value="1"/>
</dbReference>
<dbReference type="Gene3D" id="1.10.260.40">
    <property type="entry name" value="lambda repressor-like DNA-binding domains"/>
    <property type="match status" value="1"/>
</dbReference>
<dbReference type="EMBL" id="CYZV01000036">
    <property type="protein sequence ID" value="CUO63469.1"/>
    <property type="molecule type" value="Genomic_DNA"/>
</dbReference>
<gene>
    <name evidence="3" type="ORF">ERS852470_02907</name>
</gene>